<feature type="domain" description="Fumarylacetoacetase-like C-terminal" evidence="3">
    <location>
        <begin position="85"/>
        <end position="286"/>
    </location>
</feature>
<evidence type="ECO:0000259" key="3">
    <source>
        <dbReference type="Pfam" id="PF01557"/>
    </source>
</evidence>
<evidence type="ECO:0000313" key="5">
    <source>
        <dbReference type="Proteomes" id="UP000275356"/>
    </source>
</evidence>
<dbReference type="SUPFAM" id="SSF56529">
    <property type="entry name" value="FAH"/>
    <property type="match status" value="1"/>
</dbReference>
<name>A0A3N2DAH0_9MICO</name>
<dbReference type="InterPro" id="IPR011234">
    <property type="entry name" value="Fumarylacetoacetase-like_C"/>
</dbReference>
<organism evidence="4 5">
    <name type="scientific">Salana multivorans</name>
    <dbReference type="NCBI Taxonomy" id="120377"/>
    <lineage>
        <taxon>Bacteria</taxon>
        <taxon>Bacillati</taxon>
        <taxon>Actinomycetota</taxon>
        <taxon>Actinomycetes</taxon>
        <taxon>Micrococcales</taxon>
        <taxon>Beutenbergiaceae</taxon>
        <taxon>Salana</taxon>
    </lineage>
</organism>
<dbReference type="RefSeq" id="WP_245967925.1">
    <property type="nucleotide sequence ID" value="NZ_RKHQ01000001.1"/>
</dbReference>
<protein>
    <submittedName>
        <fullName evidence="4">Acylpyruvate hydrolase</fullName>
    </submittedName>
</protein>
<dbReference type="FunFam" id="3.90.850.10:FF:000002">
    <property type="entry name" value="2-hydroxyhepta-2,4-diene-1,7-dioate isomerase"/>
    <property type="match status" value="1"/>
</dbReference>
<keyword evidence="2" id="KW-0479">Metal-binding</keyword>
<dbReference type="InterPro" id="IPR051121">
    <property type="entry name" value="FAH"/>
</dbReference>
<dbReference type="Pfam" id="PF01557">
    <property type="entry name" value="FAA_hydrolase"/>
    <property type="match status" value="1"/>
</dbReference>
<dbReference type="PANTHER" id="PTHR42796">
    <property type="entry name" value="FUMARYLACETOACETATE HYDROLASE DOMAIN-CONTAINING PROTEIN 2A-RELATED"/>
    <property type="match status" value="1"/>
</dbReference>
<keyword evidence="4" id="KW-0378">Hydrolase</keyword>
<gene>
    <name evidence="4" type="ORF">EDD28_1029</name>
</gene>
<proteinExistence type="inferred from homology"/>
<dbReference type="GO" id="GO:0019752">
    <property type="term" value="P:carboxylic acid metabolic process"/>
    <property type="evidence" value="ECO:0007669"/>
    <property type="project" value="UniProtKB-ARBA"/>
</dbReference>
<dbReference type="GO" id="GO:0016853">
    <property type="term" value="F:isomerase activity"/>
    <property type="evidence" value="ECO:0007669"/>
    <property type="project" value="UniProtKB-ARBA"/>
</dbReference>
<comment type="caution">
    <text evidence="4">The sequence shown here is derived from an EMBL/GenBank/DDBJ whole genome shotgun (WGS) entry which is preliminary data.</text>
</comment>
<dbReference type="Proteomes" id="UP000275356">
    <property type="component" value="Unassembled WGS sequence"/>
</dbReference>
<comment type="similarity">
    <text evidence="1">Belongs to the FAH family.</text>
</comment>
<dbReference type="GO" id="GO:0046872">
    <property type="term" value="F:metal ion binding"/>
    <property type="evidence" value="ECO:0007669"/>
    <property type="project" value="UniProtKB-KW"/>
</dbReference>
<dbReference type="InterPro" id="IPR036663">
    <property type="entry name" value="Fumarylacetoacetase_C_sf"/>
</dbReference>
<dbReference type="AlphaFoldDB" id="A0A3N2DAH0"/>
<keyword evidence="5" id="KW-1185">Reference proteome</keyword>
<keyword evidence="4" id="KW-0670">Pyruvate</keyword>
<evidence type="ECO:0000256" key="1">
    <source>
        <dbReference type="ARBA" id="ARBA00010211"/>
    </source>
</evidence>
<dbReference type="Gene3D" id="3.90.850.10">
    <property type="entry name" value="Fumarylacetoacetase-like, C-terminal domain"/>
    <property type="match status" value="1"/>
</dbReference>
<evidence type="ECO:0000256" key="2">
    <source>
        <dbReference type="ARBA" id="ARBA00022723"/>
    </source>
</evidence>
<dbReference type="EMBL" id="RKHQ01000001">
    <property type="protein sequence ID" value="ROR96444.1"/>
    <property type="molecule type" value="Genomic_DNA"/>
</dbReference>
<accession>A0A3N2DAH0</accession>
<reference evidence="4 5" key="1">
    <citation type="submission" date="2018-11" db="EMBL/GenBank/DDBJ databases">
        <title>Sequencing the genomes of 1000 actinobacteria strains.</title>
        <authorList>
            <person name="Klenk H.-P."/>
        </authorList>
    </citation>
    <scope>NUCLEOTIDE SEQUENCE [LARGE SCALE GENOMIC DNA]</scope>
    <source>
        <strain evidence="4 5">DSM 13521</strain>
    </source>
</reference>
<sequence>MRLVTFTPRAGDGREIGDGRGTTRVGALVEDGVLDLSDALGVADLTELLRRDLLGAARDVVARGGGSVRSREAVRLEPPVRPRAVLCIGYNYRGHTGDVPDPEFPDVFVKTPNTVIGPEDRLLLPPESECVDYEAEVAVVIGRSCRAVTPATALDHVAGYTIFDDVSARDWQGRTSQWTLGKSFDTFGPLGPALVTPDELGDPQVLDVELRHNGRLTVSSSTARMIFTMADLVSYVSQAITLEPGDVIATGTPQKLPEALAAPAPLADGDVVEISITGLGTLRTAVTAAPDPRGSGAPR</sequence>
<evidence type="ECO:0000313" key="4">
    <source>
        <dbReference type="EMBL" id="ROR96444.1"/>
    </source>
</evidence>
<dbReference type="PANTHER" id="PTHR42796:SF4">
    <property type="entry name" value="FUMARYLACETOACETATE HYDROLASE DOMAIN-CONTAINING PROTEIN 2A"/>
    <property type="match status" value="1"/>
</dbReference>
<dbReference type="GO" id="GO:0016787">
    <property type="term" value="F:hydrolase activity"/>
    <property type="evidence" value="ECO:0007669"/>
    <property type="project" value="UniProtKB-KW"/>
</dbReference>